<reference evidence="1" key="1">
    <citation type="journal article" date="2014" name="Front. Microbiol.">
        <title>High frequency of phylogenetically diverse reductive dehalogenase-homologous genes in deep subseafloor sedimentary metagenomes.</title>
        <authorList>
            <person name="Kawai M."/>
            <person name="Futagami T."/>
            <person name="Toyoda A."/>
            <person name="Takaki Y."/>
            <person name="Nishi S."/>
            <person name="Hori S."/>
            <person name="Arai W."/>
            <person name="Tsubouchi T."/>
            <person name="Morono Y."/>
            <person name="Uchiyama I."/>
            <person name="Ito T."/>
            <person name="Fujiyama A."/>
            <person name="Inagaki F."/>
            <person name="Takami H."/>
        </authorList>
    </citation>
    <scope>NUCLEOTIDE SEQUENCE</scope>
    <source>
        <strain evidence="1">Expedition CK06-06</strain>
    </source>
</reference>
<organism evidence="1">
    <name type="scientific">marine sediment metagenome</name>
    <dbReference type="NCBI Taxonomy" id="412755"/>
    <lineage>
        <taxon>unclassified sequences</taxon>
        <taxon>metagenomes</taxon>
        <taxon>ecological metagenomes</taxon>
    </lineage>
</organism>
<sequence length="125" mass="14222">MVLQQPTVNVDALIEQSRSQSVQVDKKPEDGGLHLVNWMAKAGEYMPAWWSSKRDKYLRDFWKKSDHLSGAIYAMESKMTAIPTKVVARDPSIKEHAEQAVFMTELILKGAQFGSGWDQFFGKFV</sequence>
<feature type="non-terminal residue" evidence="1">
    <location>
        <position position="125"/>
    </location>
</feature>
<evidence type="ECO:0000313" key="1">
    <source>
        <dbReference type="EMBL" id="GAH80573.1"/>
    </source>
</evidence>
<proteinExistence type="predicted"/>
<dbReference type="AlphaFoldDB" id="X1KET4"/>
<dbReference type="EMBL" id="BARU01044717">
    <property type="protein sequence ID" value="GAH80573.1"/>
    <property type="molecule type" value="Genomic_DNA"/>
</dbReference>
<gene>
    <name evidence="1" type="ORF">S03H2_68104</name>
</gene>
<name>X1KET4_9ZZZZ</name>
<comment type="caution">
    <text evidence="1">The sequence shown here is derived from an EMBL/GenBank/DDBJ whole genome shotgun (WGS) entry which is preliminary data.</text>
</comment>
<accession>X1KET4</accession>
<protein>
    <submittedName>
        <fullName evidence="1">Uncharacterized protein</fullName>
    </submittedName>
</protein>